<organism evidence="1 2">
    <name type="scientific">Coemansia spiralis</name>
    <dbReference type="NCBI Taxonomy" id="417178"/>
    <lineage>
        <taxon>Eukaryota</taxon>
        <taxon>Fungi</taxon>
        <taxon>Fungi incertae sedis</taxon>
        <taxon>Zoopagomycota</taxon>
        <taxon>Kickxellomycotina</taxon>
        <taxon>Kickxellomycetes</taxon>
        <taxon>Kickxellales</taxon>
        <taxon>Kickxellaceae</taxon>
        <taxon>Coemansia</taxon>
    </lineage>
</organism>
<dbReference type="EMBL" id="JANBTX010000033">
    <property type="protein sequence ID" value="KAJ2689046.1"/>
    <property type="molecule type" value="Genomic_DNA"/>
</dbReference>
<sequence>MTNVDEDCGNEALRLVRQWEAEEDREAELYRHEVATSDLARSLPFGRCIVEPDTRGFMYSHALSPATQPTTIPEERKAIKYAQHNFLRPTGEIVNTTIEYLELLRTGNVPIVNIPIDRRLSCEYDFIWNLIDNTGTDMWVAITCVILLKRYCSYKNAKQNAPYGSRHALYLGILMVAATHVHLSDRLDKFSYENILSIIGSPFTKADLVRLKRETLVALDHKAWVGTEDIVRYAKNNQFDIAHIYSSEELYKTRERMRSILRERKLREKEERRALCANLERFMHRAPHDAGGSWNPETSHCIEPRFLFRHLPWFPGAVNPLHVSARSEEIVLYSRDRKTKPIFSPLLPPLKDRNLKAFFET</sequence>
<evidence type="ECO:0000313" key="1">
    <source>
        <dbReference type="EMBL" id="KAJ2689046.1"/>
    </source>
</evidence>
<evidence type="ECO:0000313" key="2">
    <source>
        <dbReference type="Proteomes" id="UP001151516"/>
    </source>
</evidence>
<gene>
    <name evidence="1" type="ORF">IWW39_001768</name>
</gene>
<comment type="caution">
    <text evidence="1">The sequence shown here is derived from an EMBL/GenBank/DDBJ whole genome shotgun (WGS) entry which is preliminary data.</text>
</comment>
<reference evidence="1" key="1">
    <citation type="submission" date="2022-07" db="EMBL/GenBank/DDBJ databases">
        <title>Phylogenomic reconstructions and comparative analyses of Kickxellomycotina fungi.</title>
        <authorList>
            <person name="Reynolds N.K."/>
            <person name="Stajich J.E."/>
            <person name="Barry K."/>
            <person name="Grigoriev I.V."/>
            <person name="Crous P."/>
            <person name="Smith M.E."/>
        </authorList>
    </citation>
    <scope>NUCLEOTIDE SEQUENCE</scope>
    <source>
        <strain evidence="1">CBS 109367</strain>
    </source>
</reference>
<accession>A0A9W8GLC8</accession>
<dbReference type="OrthoDB" id="5549344at2759"/>
<name>A0A9W8GLC8_9FUNG</name>
<dbReference type="AlphaFoldDB" id="A0A9W8GLC8"/>
<proteinExistence type="predicted"/>
<dbReference type="Proteomes" id="UP001151516">
    <property type="component" value="Unassembled WGS sequence"/>
</dbReference>
<keyword evidence="2" id="KW-1185">Reference proteome</keyword>
<protein>
    <submittedName>
        <fullName evidence="1">Uncharacterized protein</fullName>
    </submittedName>
</protein>